<dbReference type="InterPro" id="IPR006977">
    <property type="entry name" value="Yip1_dom"/>
</dbReference>
<dbReference type="GO" id="GO:0005802">
    <property type="term" value="C:trans-Golgi network"/>
    <property type="evidence" value="ECO:0007669"/>
    <property type="project" value="TreeGrafter"/>
</dbReference>
<dbReference type="EMBL" id="LAVV01009524">
    <property type="protein sequence ID" value="KNZ50452.1"/>
    <property type="molecule type" value="Genomic_DNA"/>
</dbReference>
<accession>A0A0L6UQF3</accession>
<evidence type="ECO:0000256" key="4">
    <source>
        <dbReference type="ARBA" id="ARBA00022989"/>
    </source>
</evidence>
<dbReference type="OrthoDB" id="440385at2759"/>
<proteinExistence type="inferred from homology"/>
<dbReference type="GO" id="GO:0048280">
    <property type="term" value="P:vesicle fusion with Golgi apparatus"/>
    <property type="evidence" value="ECO:0007669"/>
    <property type="project" value="TreeGrafter"/>
</dbReference>
<dbReference type="GO" id="GO:0006888">
    <property type="term" value="P:endoplasmic reticulum to Golgi vesicle-mediated transport"/>
    <property type="evidence" value="ECO:0007669"/>
    <property type="project" value="InterPro"/>
</dbReference>
<keyword evidence="3 6" id="KW-0812">Transmembrane</keyword>
<organism evidence="8 9">
    <name type="scientific">Puccinia sorghi</name>
    <dbReference type="NCBI Taxonomy" id="27349"/>
    <lineage>
        <taxon>Eukaryota</taxon>
        <taxon>Fungi</taxon>
        <taxon>Dikarya</taxon>
        <taxon>Basidiomycota</taxon>
        <taxon>Pucciniomycotina</taxon>
        <taxon>Pucciniomycetes</taxon>
        <taxon>Pucciniales</taxon>
        <taxon>Pucciniaceae</taxon>
        <taxon>Puccinia</taxon>
    </lineage>
</organism>
<comment type="caution">
    <text evidence="8">The sequence shown here is derived from an EMBL/GenBank/DDBJ whole genome shotgun (WGS) entry which is preliminary data.</text>
</comment>
<protein>
    <recommendedName>
        <fullName evidence="6">Protein YIP</fullName>
    </recommendedName>
</protein>
<comment type="similarity">
    <text evidence="2 6">Belongs to the YIP1 family.</text>
</comment>
<name>A0A0L6UQF3_9BASI</name>
<feature type="transmembrane region" description="Helical" evidence="6">
    <location>
        <begin position="163"/>
        <end position="179"/>
    </location>
</feature>
<feature type="transmembrane region" description="Helical" evidence="6">
    <location>
        <begin position="293"/>
        <end position="313"/>
    </location>
</feature>
<reference evidence="8 9" key="1">
    <citation type="submission" date="2015-08" db="EMBL/GenBank/DDBJ databases">
        <title>Next Generation Sequencing and Analysis of the Genome of Puccinia sorghi L Schw, the Causal Agent of Maize Common Rust.</title>
        <authorList>
            <person name="Rochi L."/>
            <person name="Burguener G."/>
            <person name="Darino M."/>
            <person name="Turjanski A."/>
            <person name="Kreff E."/>
            <person name="Dieguez M.J."/>
            <person name="Sacco F."/>
        </authorList>
    </citation>
    <scope>NUCLEOTIDE SEQUENCE [LARGE SCALE GENOMIC DNA]</scope>
    <source>
        <strain evidence="8 9">RO10H11247</strain>
    </source>
</reference>
<feature type="transmembrane region" description="Helical" evidence="6">
    <location>
        <begin position="235"/>
        <end position="255"/>
    </location>
</feature>
<feature type="transmembrane region" description="Helical" evidence="6">
    <location>
        <begin position="132"/>
        <end position="151"/>
    </location>
</feature>
<keyword evidence="4 6" id="KW-1133">Transmembrane helix</keyword>
<feature type="domain" description="Yip1" evidence="7">
    <location>
        <begin position="220"/>
        <end position="378"/>
    </location>
</feature>
<sequence length="394" mass="43913">MSVTYDAVEDCVHVLYMYQQVRLQGARAARGSGNLKMSMYQQQGAYTSSSEPYDSGYGTSHEPLQFYSGTADPNLYYDRQSLEGQRGGVAGTMSSNSPYSGGIGGTIARSGGFWSAFGTGGIDGEPPLLEGIFFHFFLAFFFFIHLLSPSFSFHSIPVDSEPFNHLYFLVCFFLLHPLIKSRNKPKPTFLPVSLFFFLNTKIAEELGINFDHIKRKSFAVLNPFRQIDQHLMDDADLAGPLVFCFCFGMFLLFSGKPQFGYIYGLALLGDLSFYLLLNLMSETGIDAYRVASVLGYCLLPLVLLSLVTVVVSMEWKYLTNGHEFFFHSGYLGYILSILSILWCSYSASGMFVSVLRMSEQRLLVAYPVSLFYATFALLSVFDAKTGTVGARATR</sequence>
<dbReference type="VEuPathDB" id="FungiDB:VP01_441g5"/>
<dbReference type="PANTHER" id="PTHR21236:SF2">
    <property type="entry name" value="PROTEIN YIPF"/>
    <property type="match status" value="1"/>
</dbReference>
<dbReference type="AlphaFoldDB" id="A0A0L6UQF3"/>
<dbReference type="Proteomes" id="UP000037035">
    <property type="component" value="Unassembled WGS sequence"/>
</dbReference>
<evidence type="ECO:0000256" key="1">
    <source>
        <dbReference type="ARBA" id="ARBA00004141"/>
    </source>
</evidence>
<feature type="transmembrane region" description="Helical" evidence="6">
    <location>
        <begin position="261"/>
        <end position="281"/>
    </location>
</feature>
<comment type="subcellular location">
    <subcellularLocation>
        <location evidence="6">Golgi apparatus membrane</location>
        <topology evidence="6">Multi-pass membrane protein</topology>
    </subcellularLocation>
    <subcellularLocation>
        <location evidence="1">Membrane</location>
        <topology evidence="1">Multi-pass membrane protein</topology>
    </subcellularLocation>
</comment>
<evidence type="ECO:0000256" key="6">
    <source>
        <dbReference type="RuleBase" id="RU361264"/>
    </source>
</evidence>
<keyword evidence="9" id="KW-1185">Reference proteome</keyword>
<dbReference type="Pfam" id="PF04893">
    <property type="entry name" value="Yip1"/>
    <property type="match status" value="1"/>
</dbReference>
<evidence type="ECO:0000256" key="5">
    <source>
        <dbReference type="ARBA" id="ARBA00023136"/>
    </source>
</evidence>
<evidence type="ECO:0000256" key="2">
    <source>
        <dbReference type="ARBA" id="ARBA00010596"/>
    </source>
</evidence>
<comment type="caution">
    <text evidence="6">Lacks conserved residue(s) required for the propagation of feature annotation.</text>
</comment>
<dbReference type="InterPro" id="IPR045231">
    <property type="entry name" value="Yip1/4-like"/>
</dbReference>
<dbReference type="GO" id="GO:0000139">
    <property type="term" value="C:Golgi membrane"/>
    <property type="evidence" value="ECO:0007669"/>
    <property type="project" value="UniProtKB-SubCell"/>
</dbReference>
<evidence type="ECO:0000256" key="3">
    <source>
        <dbReference type="ARBA" id="ARBA00022692"/>
    </source>
</evidence>
<feature type="transmembrane region" description="Helical" evidence="6">
    <location>
        <begin position="362"/>
        <end position="381"/>
    </location>
</feature>
<dbReference type="STRING" id="27349.A0A0L6UQF3"/>
<dbReference type="PANTHER" id="PTHR21236">
    <property type="entry name" value="GOLGI MEMBRANE PROTEIN YIP1"/>
    <property type="match status" value="1"/>
</dbReference>
<feature type="transmembrane region" description="Helical" evidence="6">
    <location>
        <begin position="333"/>
        <end position="355"/>
    </location>
</feature>
<gene>
    <name evidence="8" type="ORF">VP01_441g5</name>
</gene>
<keyword evidence="5 6" id="KW-0472">Membrane</keyword>
<evidence type="ECO:0000313" key="8">
    <source>
        <dbReference type="EMBL" id="KNZ50452.1"/>
    </source>
</evidence>
<evidence type="ECO:0000313" key="9">
    <source>
        <dbReference type="Proteomes" id="UP000037035"/>
    </source>
</evidence>
<evidence type="ECO:0000259" key="7">
    <source>
        <dbReference type="Pfam" id="PF04893"/>
    </source>
</evidence>